<dbReference type="EMBL" id="MW055913">
    <property type="protein sequence ID" value="QPX62593.1"/>
    <property type="molecule type" value="Genomic_DNA"/>
</dbReference>
<sequence>MIFIYPRELRSGDRLRISDDVQVWWEEVDSITLPAKKGGNILVFTKARMIVCDPGDKVVVERREGESNAQDPSASEAERGPDD</sequence>
<accession>A0A7T3N3E5</accession>
<feature type="region of interest" description="Disordered" evidence="1">
    <location>
        <begin position="61"/>
        <end position="83"/>
    </location>
</feature>
<proteinExistence type="predicted"/>
<dbReference type="GeneID" id="77923972"/>
<evidence type="ECO:0000313" key="3">
    <source>
        <dbReference type="Proteomes" id="UP000595472"/>
    </source>
</evidence>
<keyword evidence="3" id="KW-1185">Reference proteome</keyword>
<reference evidence="2 3" key="1">
    <citation type="submission" date="2020-10" db="EMBL/GenBank/DDBJ databases">
        <authorList>
            <person name="Abad L.A."/>
            <person name="Alter J."/>
            <person name="Becerra C.Y."/>
            <person name="Boehle J."/>
            <person name="Bustos B."/>
            <person name="Connatser B.I."/>
            <person name="Cutright B."/>
            <person name="Gavin J."/>
            <person name="Gomez A.P."/>
            <person name="Grabar K."/>
            <person name="Hur E.Y."/>
            <person name="Ioh M.T."/>
            <person name="Joya-Campos L."/>
            <person name="Lauhon H.N."/>
            <person name="Lee S."/>
            <person name="Maranan R.T."/>
            <person name="Park Y.G."/>
            <person name="Priest M."/>
            <person name="Samuels S.O."/>
            <person name="Sarameh Y.J."/>
            <person name="Schreiber J.M."/>
            <person name="Shepard L."/>
            <person name="Sheth K.J."/>
            <person name="Silva C.A."/>
            <person name="Smyers G.M."/>
            <person name="Tam S."/>
            <person name="Tamura C.M."/>
            <person name="Wucher D.E."/>
            <person name="Donachie S.P."/>
            <person name="Reed F.A."/>
            <person name="Palecanda S."/>
            <person name="Chong R.A."/>
            <person name="Porter M.L."/>
            <person name="Garlena R.A."/>
            <person name="Russell D.A."/>
            <person name="Jacobs-Sera D."/>
            <person name="Hatfull G.F."/>
        </authorList>
    </citation>
    <scope>NUCLEOTIDE SEQUENCE [LARGE SCALE GENOMIC DNA]</scope>
</reference>
<dbReference type="Proteomes" id="UP000595472">
    <property type="component" value="Segment"/>
</dbReference>
<name>A0A7T3N3E5_9CAUD</name>
<evidence type="ECO:0000256" key="1">
    <source>
        <dbReference type="SAM" id="MobiDB-lite"/>
    </source>
</evidence>
<evidence type="ECO:0000313" key="2">
    <source>
        <dbReference type="EMBL" id="QPX62593.1"/>
    </source>
</evidence>
<gene>
    <name evidence="2" type="primary">41</name>
    <name evidence="2" type="ORF">SEA_WOLLYPOG_41</name>
</gene>
<dbReference type="RefSeq" id="YP_010648532.1">
    <property type="nucleotide sequence ID" value="NC_070760.1"/>
</dbReference>
<organism evidence="2 3">
    <name type="scientific">Arthrobacter phage Wollypog</name>
    <dbReference type="NCBI Taxonomy" id="2790985"/>
    <lineage>
        <taxon>Viruses</taxon>
        <taxon>Duplodnaviria</taxon>
        <taxon>Heunggongvirae</taxon>
        <taxon>Uroviricota</taxon>
        <taxon>Caudoviricetes</taxon>
        <taxon>Wollypogvirus</taxon>
        <taxon>Wollypogvirus wollypog</taxon>
    </lineage>
</organism>
<protein>
    <submittedName>
        <fullName evidence="2">Uncharacterized protein</fullName>
    </submittedName>
</protein>
<dbReference type="KEGG" id="vg:77923972"/>